<evidence type="ECO:0000256" key="2">
    <source>
        <dbReference type="ARBA" id="ARBA00006472"/>
    </source>
</evidence>
<organism evidence="6 7">
    <name type="scientific">Cellulomonas pakistanensis</name>
    <dbReference type="NCBI Taxonomy" id="992287"/>
    <lineage>
        <taxon>Bacteria</taxon>
        <taxon>Bacillati</taxon>
        <taxon>Actinomycetota</taxon>
        <taxon>Actinomycetes</taxon>
        <taxon>Micrococcales</taxon>
        <taxon>Cellulomonadaceae</taxon>
        <taxon>Cellulomonas</taxon>
    </lineage>
</organism>
<dbReference type="AlphaFoldDB" id="A0A919U3R0"/>
<dbReference type="Pfam" id="PF04978">
    <property type="entry name" value="MST"/>
    <property type="match status" value="1"/>
</dbReference>
<evidence type="ECO:0000313" key="6">
    <source>
        <dbReference type="EMBL" id="GIG37523.1"/>
    </source>
</evidence>
<dbReference type="Pfam" id="PF01329">
    <property type="entry name" value="Pterin_4a"/>
    <property type="match status" value="1"/>
</dbReference>
<dbReference type="EC" id="4.2.1.96" evidence="3"/>
<dbReference type="CDD" id="cd00488">
    <property type="entry name" value="PCD_DCoH"/>
    <property type="match status" value="1"/>
</dbReference>
<reference evidence="6" key="1">
    <citation type="submission" date="2021-01" db="EMBL/GenBank/DDBJ databases">
        <title>Whole genome shotgun sequence of Cellulomonas pakistanensis NBRC 110800.</title>
        <authorList>
            <person name="Komaki H."/>
            <person name="Tamura T."/>
        </authorList>
    </citation>
    <scope>NUCLEOTIDE SEQUENCE</scope>
    <source>
        <strain evidence="6">NBRC 110800</strain>
    </source>
</reference>
<evidence type="ECO:0000313" key="7">
    <source>
        <dbReference type="Proteomes" id="UP000642125"/>
    </source>
</evidence>
<dbReference type="Gene3D" id="3.30.1360.20">
    <property type="entry name" value="Transcriptional coactivator/pterin dehydratase"/>
    <property type="match status" value="1"/>
</dbReference>
<dbReference type="GO" id="GO:0006729">
    <property type="term" value="P:tetrahydrobiopterin biosynthetic process"/>
    <property type="evidence" value="ECO:0007669"/>
    <property type="project" value="InterPro"/>
</dbReference>
<evidence type="ECO:0000256" key="5">
    <source>
        <dbReference type="ARBA" id="ARBA00023239"/>
    </source>
</evidence>
<evidence type="ECO:0000256" key="1">
    <source>
        <dbReference type="ARBA" id="ARBA00001554"/>
    </source>
</evidence>
<dbReference type="GO" id="GO:0008124">
    <property type="term" value="F:4-alpha-hydroxytetrahydrobiopterin dehydratase activity"/>
    <property type="evidence" value="ECO:0007669"/>
    <property type="project" value="UniProtKB-EC"/>
</dbReference>
<dbReference type="InterPro" id="IPR036428">
    <property type="entry name" value="PCD_sf"/>
</dbReference>
<dbReference type="SUPFAM" id="SSF55248">
    <property type="entry name" value="PCD-like"/>
    <property type="match status" value="1"/>
</dbReference>
<comment type="catalytic activity">
    <reaction evidence="1">
        <text>(4aS,6R)-4a-hydroxy-L-erythro-5,6,7,8-tetrahydrobiopterin = (6R)-L-erythro-6,7-dihydrobiopterin + H2O</text>
        <dbReference type="Rhea" id="RHEA:11920"/>
        <dbReference type="ChEBI" id="CHEBI:15377"/>
        <dbReference type="ChEBI" id="CHEBI:15642"/>
        <dbReference type="ChEBI" id="CHEBI:43120"/>
        <dbReference type="EC" id="4.2.1.96"/>
    </reaction>
</comment>
<evidence type="ECO:0000256" key="4">
    <source>
        <dbReference type="ARBA" id="ARBA00021735"/>
    </source>
</evidence>
<gene>
    <name evidence="6" type="ORF">Cpa01nite_29040</name>
</gene>
<dbReference type="EMBL" id="BONO01000024">
    <property type="protein sequence ID" value="GIG37523.1"/>
    <property type="molecule type" value="Genomic_DNA"/>
</dbReference>
<keyword evidence="5" id="KW-0456">Lyase</keyword>
<sequence>MASDPRRYGGGMGGRITAEEFRAAEGVADWRVGPGGVHARFRTGSFAAGVELVDAIGELSDAADHHPDVDLRYATVAVRLVSHDVAGLSHRDVALARRISAAARELDLPTEPVADAAPVIDDEGRPEPPTAGDEVDTLLGFLEFHRATLEWKTRGLDAAGLATTVGTSTMTLGGLLKHLAYVEDDWFSRSLHGRDRAEPWASVDWAADRDWDWHSAADDAPDDLRALWLAAVERSRADLAAALAAGGPDAPARRAWPDGRAPSVRWVLTHMVEEYARHNGHADLLREAVDGQVGE</sequence>
<name>A0A919U3R0_9CELL</name>
<dbReference type="PANTHER" id="PTHR12599">
    <property type="entry name" value="PTERIN-4-ALPHA-CARBINOLAMINE DEHYDRATASE"/>
    <property type="match status" value="1"/>
</dbReference>
<dbReference type="Gene3D" id="1.20.120.450">
    <property type="entry name" value="dinb family like domain"/>
    <property type="match status" value="1"/>
</dbReference>
<accession>A0A919U3R0</accession>
<comment type="similarity">
    <text evidence="2">Belongs to the pterin-4-alpha-carbinolamine dehydratase family.</text>
</comment>
<dbReference type="PANTHER" id="PTHR12599:SF0">
    <property type="entry name" value="PTERIN-4-ALPHA-CARBINOLAMINE DEHYDRATASE"/>
    <property type="match status" value="1"/>
</dbReference>
<proteinExistence type="inferred from homology"/>
<evidence type="ECO:0000256" key="3">
    <source>
        <dbReference type="ARBA" id="ARBA00013252"/>
    </source>
</evidence>
<comment type="caution">
    <text evidence="6">The sequence shown here is derived from an EMBL/GenBank/DDBJ whole genome shotgun (WGS) entry which is preliminary data.</text>
</comment>
<dbReference type="InterPro" id="IPR007061">
    <property type="entry name" value="MST-like"/>
</dbReference>
<dbReference type="InterPro" id="IPR034660">
    <property type="entry name" value="DinB/YfiT-like"/>
</dbReference>
<dbReference type="SUPFAM" id="SSF109854">
    <property type="entry name" value="DinB/YfiT-like putative metalloenzymes"/>
    <property type="match status" value="1"/>
</dbReference>
<protein>
    <recommendedName>
        <fullName evidence="4">Putative pterin-4-alpha-carbinolamine dehydratase</fullName>
        <ecNumber evidence="3">4.2.1.96</ecNumber>
    </recommendedName>
</protein>
<dbReference type="InterPro" id="IPR001533">
    <property type="entry name" value="Pterin_deHydtase"/>
</dbReference>
<keyword evidence="7" id="KW-1185">Reference proteome</keyword>
<dbReference type="Proteomes" id="UP000642125">
    <property type="component" value="Unassembled WGS sequence"/>
</dbReference>